<organism evidence="14 15">
    <name type="scientific">Blattabacterium punctulatus CPU2</name>
    <dbReference type="NCBI Taxonomy" id="1457032"/>
    <lineage>
        <taxon>Bacteria</taxon>
        <taxon>Pseudomonadati</taxon>
        <taxon>Bacteroidota</taxon>
        <taxon>Flavobacteriia</taxon>
        <taxon>Flavobacteriales</taxon>
        <taxon>Blattabacteriaceae</taxon>
        <taxon>Blattabacterium</taxon>
    </lineage>
</organism>
<keyword evidence="7 10" id="KW-0067">ATP-binding</keyword>
<evidence type="ECO:0000256" key="9">
    <source>
        <dbReference type="ARBA" id="ARBA00049563"/>
    </source>
</evidence>
<evidence type="ECO:0000256" key="5">
    <source>
        <dbReference type="ARBA" id="ARBA00022694"/>
    </source>
</evidence>
<keyword evidence="8 10" id="KW-0460">Magnesium</keyword>
<evidence type="ECO:0000256" key="12">
    <source>
        <dbReference type="RuleBase" id="RU003784"/>
    </source>
</evidence>
<comment type="caution">
    <text evidence="10">Lacks conserved residue(s) required for the propagation of feature annotation.</text>
</comment>
<feature type="binding site" evidence="10">
    <location>
        <begin position="13"/>
        <end position="18"/>
    </location>
    <ligand>
        <name>substrate</name>
    </ligand>
</feature>
<dbReference type="SUPFAM" id="SSF52540">
    <property type="entry name" value="P-loop containing nucleoside triphosphate hydrolases"/>
    <property type="match status" value="2"/>
</dbReference>
<proteinExistence type="inferred from homology"/>
<dbReference type="NCBIfam" id="TIGR00174">
    <property type="entry name" value="miaA"/>
    <property type="match status" value="1"/>
</dbReference>
<dbReference type="InterPro" id="IPR018022">
    <property type="entry name" value="IPT"/>
</dbReference>
<protein>
    <recommendedName>
        <fullName evidence="10">tRNA dimethylallyltransferase</fullName>
        <ecNumber evidence="10">2.5.1.75</ecNumber>
    </recommendedName>
    <alternativeName>
        <fullName evidence="10">Dimethylallyl diphosphate:tRNA dimethylallyltransferase</fullName>
        <shortName evidence="10">DMAPP:tRNA dimethylallyltransferase</shortName>
        <shortName evidence="10">DMATase</shortName>
    </alternativeName>
    <alternativeName>
        <fullName evidence="10">Isopentenyl-diphosphate:tRNA isopentenyltransferase</fullName>
        <shortName evidence="10">IPP transferase</shortName>
        <shortName evidence="10">IPPT</shortName>
        <shortName evidence="10">IPTase</shortName>
    </alternativeName>
</protein>
<keyword evidence="5 10" id="KW-0819">tRNA processing</keyword>
<feature type="region of interest" description="Interaction with substrate tRNA" evidence="10">
    <location>
        <begin position="36"/>
        <end position="39"/>
    </location>
</feature>
<dbReference type="GO" id="GO:0052381">
    <property type="term" value="F:tRNA dimethylallyltransferase activity"/>
    <property type="evidence" value="ECO:0007669"/>
    <property type="project" value="UniProtKB-UniRule"/>
</dbReference>
<comment type="subunit">
    <text evidence="10">Monomer.</text>
</comment>
<evidence type="ECO:0000256" key="13">
    <source>
        <dbReference type="RuleBase" id="RU003785"/>
    </source>
</evidence>
<keyword evidence="6 10" id="KW-0547">Nucleotide-binding</keyword>
<evidence type="ECO:0000256" key="6">
    <source>
        <dbReference type="ARBA" id="ARBA00022741"/>
    </source>
</evidence>
<dbReference type="GO" id="GO:0005524">
    <property type="term" value="F:ATP binding"/>
    <property type="evidence" value="ECO:0007669"/>
    <property type="project" value="UniProtKB-UniRule"/>
</dbReference>
<evidence type="ECO:0000256" key="4">
    <source>
        <dbReference type="ARBA" id="ARBA00022679"/>
    </source>
</evidence>
<feature type="site" description="Interaction with substrate tRNA" evidence="10">
    <location>
        <position position="124"/>
    </location>
</feature>
<dbReference type="GO" id="GO:0006400">
    <property type="term" value="P:tRNA modification"/>
    <property type="evidence" value="ECO:0007669"/>
    <property type="project" value="TreeGrafter"/>
</dbReference>
<evidence type="ECO:0000256" key="3">
    <source>
        <dbReference type="ARBA" id="ARBA00005842"/>
    </source>
</evidence>
<dbReference type="Pfam" id="PF01715">
    <property type="entry name" value="IPPT"/>
    <property type="match status" value="1"/>
</dbReference>
<evidence type="ECO:0000256" key="1">
    <source>
        <dbReference type="ARBA" id="ARBA00001946"/>
    </source>
</evidence>
<evidence type="ECO:0000313" key="14">
    <source>
        <dbReference type="EMBL" id="BBA17920.1"/>
    </source>
</evidence>
<evidence type="ECO:0000256" key="11">
    <source>
        <dbReference type="RuleBase" id="RU003783"/>
    </source>
</evidence>
<evidence type="ECO:0000256" key="7">
    <source>
        <dbReference type="ARBA" id="ARBA00022840"/>
    </source>
</evidence>
<evidence type="ECO:0000256" key="8">
    <source>
        <dbReference type="ARBA" id="ARBA00022842"/>
    </source>
</evidence>
<reference evidence="14 15" key="1">
    <citation type="submission" date="2014-06" db="EMBL/GenBank/DDBJ databases">
        <title>Genome sequence of the intracellular symbiont Blattabacterium cuenoti, strain CPU2 from the wood feeding cockroach Cryptocercus punctulatus.</title>
        <authorList>
            <person name="Kinjo Y."/>
            <person name="Ohkuma M."/>
            <person name="Tokuda G."/>
        </authorList>
    </citation>
    <scope>NUCLEOTIDE SEQUENCE [LARGE SCALE GENOMIC DNA]</scope>
    <source>
        <strain evidence="14 15">CPU2</strain>
    </source>
</reference>
<evidence type="ECO:0000313" key="15">
    <source>
        <dbReference type="Proteomes" id="UP000262607"/>
    </source>
</evidence>
<comment type="function">
    <text evidence="2 10 12">Catalyzes the transfer of a dimethylallyl group onto the adenine at position 37 in tRNAs that read codons beginning with uridine, leading to the formation of N6-(dimethylallyl)adenosine (i(6)A).</text>
</comment>
<dbReference type="HAMAP" id="MF_00185">
    <property type="entry name" value="IPP_trans"/>
    <property type="match status" value="1"/>
</dbReference>
<name>A0AAD1FRF3_9FLAO</name>
<accession>A0AAD1FRF3</accession>
<sequence>MKNRFIIFILGPTSIGKTSISIFLAKKLKTEILSCDSRQFYKELKIGTSMPKMEDLKLIPHHFIGHLTIHQIYNAKYFEIESRQKIKKLFNKYSILIMVGGSGLYEKAVINGLSDIPNIDLNIRNNLIFNFKKKGILFLQKKVKEYGKIPNYLDINNPRRLIRYLEIFQSTGNSPIFFFKKKYLNNFTVLKIGLILSKDEIYFRINNRVEKMIKNGLLEEAKKYYPYRYLNSLNTIGYKEIYNFFSKKKYSISEISEEIKKNTRKYAKRQLTWYKKDTSITWFNPKEKDKILSFILNKVGNTGFEPVTPCL</sequence>
<dbReference type="InterPro" id="IPR039657">
    <property type="entry name" value="Dimethylallyltransferase"/>
</dbReference>
<comment type="catalytic activity">
    <reaction evidence="9 10 11">
        <text>adenosine(37) in tRNA + dimethylallyl diphosphate = N(6)-dimethylallyladenosine(37) in tRNA + diphosphate</text>
        <dbReference type="Rhea" id="RHEA:26482"/>
        <dbReference type="Rhea" id="RHEA-COMP:10162"/>
        <dbReference type="Rhea" id="RHEA-COMP:10375"/>
        <dbReference type="ChEBI" id="CHEBI:33019"/>
        <dbReference type="ChEBI" id="CHEBI:57623"/>
        <dbReference type="ChEBI" id="CHEBI:74411"/>
        <dbReference type="ChEBI" id="CHEBI:74415"/>
        <dbReference type="EC" id="2.5.1.75"/>
    </reaction>
</comment>
<comment type="cofactor">
    <cofactor evidence="1 10">
        <name>Mg(2+)</name>
        <dbReference type="ChEBI" id="CHEBI:18420"/>
    </cofactor>
</comment>
<dbReference type="RefSeq" id="WP_110548945.1">
    <property type="nucleotide sequence ID" value="NZ_AP014610.1"/>
</dbReference>
<dbReference type="PANTHER" id="PTHR11088">
    <property type="entry name" value="TRNA DIMETHYLALLYLTRANSFERASE"/>
    <property type="match status" value="1"/>
</dbReference>
<evidence type="ECO:0000256" key="2">
    <source>
        <dbReference type="ARBA" id="ARBA00003213"/>
    </source>
</evidence>
<dbReference type="AlphaFoldDB" id="A0AAD1FRF3"/>
<keyword evidence="4 10" id="KW-0808">Transferase</keyword>
<feature type="binding site" evidence="10">
    <location>
        <begin position="11"/>
        <end position="18"/>
    </location>
    <ligand>
        <name>ATP</name>
        <dbReference type="ChEBI" id="CHEBI:30616"/>
    </ligand>
</feature>
<feature type="site" description="Interaction with substrate tRNA" evidence="10">
    <location>
        <position position="102"/>
    </location>
</feature>
<gene>
    <name evidence="10 14" type="primary">miaA</name>
    <name evidence="14" type="ORF">CPU2_428</name>
</gene>
<evidence type="ECO:0000256" key="10">
    <source>
        <dbReference type="HAMAP-Rule" id="MF_00185"/>
    </source>
</evidence>
<dbReference type="EC" id="2.5.1.75" evidence="10"/>
<dbReference type="EMBL" id="AP014610">
    <property type="protein sequence ID" value="BBA17920.1"/>
    <property type="molecule type" value="Genomic_DNA"/>
</dbReference>
<dbReference type="GeneID" id="66556640"/>
<dbReference type="PANTHER" id="PTHR11088:SF60">
    <property type="entry name" value="TRNA DIMETHYLALLYLTRANSFERASE"/>
    <property type="match status" value="1"/>
</dbReference>
<dbReference type="InterPro" id="IPR027417">
    <property type="entry name" value="P-loop_NTPase"/>
</dbReference>
<comment type="similarity">
    <text evidence="3 10 13">Belongs to the IPP transferase family.</text>
</comment>
<dbReference type="Gene3D" id="1.10.20.140">
    <property type="match status" value="1"/>
</dbReference>
<dbReference type="Proteomes" id="UP000262607">
    <property type="component" value="Chromosome"/>
</dbReference>
<dbReference type="Gene3D" id="3.40.50.300">
    <property type="entry name" value="P-loop containing nucleotide triphosphate hydrolases"/>
    <property type="match status" value="1"/>
</dbReference>